<gene>
    <name evidence="1" type="ORF">Amon02_000158700</name>
</gene>
<proteinExistence type="predicted"/>
<comment type="caution">
    <text evidence="1">The sequence shown here is derived from an EMBL/GenBank/DDBJ whole genome shotgun (WGS) entry which is preliminary data.</text>
</comment>
<dbReference type="Proteomes" id="UP001165064">
    <property type="component" value="Unassembled WGS sequence"/>
</dbReference>
<keyword evidence="2" id="KW-1185">Reference proteome</keyword>
<reference evidence="1" key="1">
    <citation type="submission" date="2023-04" db="EMBL/GenBank/DDBJ databases">
        <title>Ambrosiozyma monospora NBRC 10751.</title>
        <authorList>
            <person name="Ichikawa N."/>
            <person name="Sato H."/>
            <person name="Tonouchi N."/>
        </authorList>
    </citation>
    <scope>NUCLEOTIDE SEQUENCE</scope>
    <source>
        <strain evidence="1">NBRC 10751</strain>
    </source>
</reference>
<accession>A0ACB5SV40</accession>
<evidence type="ECO:0000313" key="1">
    <source>
        <dbReference type="EMBL" id="GME73935.1"/>
    </source>
</evidence>
<organism evidence="1 2">
    <name type="scientific">Ambrosiozyma monospora</name>
    <name type="common">Yeast</name>
    <name type="synonym">Endomycopsis monosporus</name>
    <dbReference type="NCBI Taxonomy" id="43982"/>
    <lineage>
        <taxon>Eukaryota</taxon>
        <taxon>Fungi</taxon>
        <taxon>Dikarya</taxon>
        <taxon>Ascomycota</taxon>
        <taxon>Saccharomycotina</taxon>
        <taxon>Pichiomycetes</taxon>
        <taxon>Pichiales</taxon>
        <taxon>Pichiaceae</taxon>
        <taxon>Ambrosiozyma</taxon>
    </lineage>
</organism>
<protein>
    <submittedName>
        <fullName evidence="1">Unnamed protein product</fullName>
    </submittedName>
</protein>
<name>A0ACB5SV40_AMBMO</name>
<sequence>MNINNLPKPSKFSQGFSSIIKSNTFHEIKQSSIDISEMVFISTLTFVCLVLLSSTSALLSPKPYTQQSNDRFNHLRYLSTGGPFHESSGNGIDKDTT</sequence>
<dbReference type="EMBL" id="BSXS01000793">
    <property type="protein sequence ID" value="GME73935.1"/>
    <property type="molecule type" value="Genomic_DNA"/>
</dbReference>
<evidence type="ECO:0000313" key="2">
    <source>
        <dbReference type="Proteomes" id="UP001165064"/>
    </source>
</evidence>